<evidence type="ECO:0000313" key="4">
    <source>
        <dbReference type="EMBL" id="MBB4741460.1"/>
    </source>
</evidence>
<evidence type="ECO:0000313" key="5">
    <source>
        <dbReference type="Proteomes" id="UP000546162"/>
    </source>
</evidence>
<dbReference type="PANTHER" id="PTHR34216">
    <property type="match status" value="1"/>
</dbReference>
<accession>A0A7W7H005</accession>
<comment type="subcellular location">
    <subcellularLocation>
        <location evidence="1">Secreted</location>
    </subcellularLocation>
</comment>
<dbReference type="InterPro" id="IPR011330">
    <property type="entry name" value="Glyco_hydro/deAcase_b/a-brl"/>
</dbReference>
<gene>
    <name evidence="4" type="ORF">BJY16_004919</name>
</gene>
<proteinExistence type="predicted"/>
<reference evidence="4 5" key="1">
    <citation type="submission" date="2020-08" db="EMBL/GenBank/DDBJ databases">
        <title>Sequencing the genomes of 1000 actinobacteria strains.</title>
        <authorList>
            <person name="Klenk H.-P."/>
        </authorList>
    </citation>
    <scope>NUCLEOTIDE SEQUENCE [LARGE SCALE GENOMIC DNA]</scope>
    <source>
        <strain evidence="4 5">DSM 45809</strain>
    </source>
</reference>
<dbReference type="PANTHER" id="PTHR34216:SF3">
    <property type="entry name" value="POLY-BETA-1,6-N-ACETYL-D-GLUCOSAMINE N-DEACETYLASE"/>
    <property type="match status" value="1"/>
</dbReference>
<dbReference type="RefSeq" id="WP_185041943.1">
    <property type="nucleotide sequence ID" value="NZ_BAABFG010000005.1"/>
</dbReference>
<feature type="domain" description="NodB homology" evidence="3">
    <location>
        <begin position="44"/>
        <end position="220"/>
    </location>
</feature>
<dbReference type="SUPFAM" id="SSF88713">
    <property type="entry name" value="Glycoside hydrolase/deacetylase"/>
    <property type="match status" value="1"/>
</dbReference>
<protein>
    <submittedName>
        <fullName evidence="4">Peptidoglycan/xylan/chitin deacetylase (PgdA/CDA1 family)</fullName>
    </submittedName>
</protein>
<dbReference type="InterPro" id="IPR002509">
    <property type="entry name" value="NODB_dom"/>
</dbReference>
<comment type="caution">
    <text evidence="4">The sequence shown here is derived from an EMBL/GenBank/DDBJ whole genome shotgun (WGS) entry which is preliminary data.</text>
</comment>
<dbReference type="CDD" id="cd10918">
    <property type="entry name" value="CE4_NodB_like_5s_6s"/>
    <property type="match status" value="1"/>
</dbReference>
<dbReference type="InterPro" id="IPR051398">
    <property type="entry name" value="Polysacch_Deacetylase"/>
</dbReference>
<organism evidence="4 5">
    <name type="scientific">Actinoplanes octamycinicus</name>
    <dbReference type="NCBI Taxonomy" id="135948"/>
    <lineage>
        <taxon>Bacteria</taxon>
        <taxon>Bacillati</taxon>
        <taxon>Actinomycetota</taxon>
        <taxon>Actinomycetes</taxon>
        <taxon>Micromonosporales</taxon>
        <taxon>Micromonosporaceae</taxon>
        <taxon>Actinoplanes</taxon>
    </lineage>
</organism>
<keyword evidence="2" id="KW-0732">Signal</keyword>
<dbReference type="PROSITE" id="PS51677">
    <property type="entry name" value="NODB"/>
    <property type="match status" value="1"/>
</dbReference>
<dbReference type="GO" id="GO:0005975">
    <property type="term" value="P:carbohydrate metabolic process"/>
    <property type="evidence" value="ECO:0007669"/>
    <property type="project" value="InterPro"/>
</dbReference>
<dbReference type="Proteomes" id="UP000546162">
    <property type="component" value="Unassembled WGS sequence"/>
</dbReference>
<evidence type="ECO:0000259" key="3">
    <source>
        <dbReference type="PROSITE" id="PS51677"/>
    </source>
</evidence>
<evidence type="ECO:0000256" key="2">
    <source>
        <dbReference type="ARBA" id="ARBA00022729"/>
    </source>
</evidence>
<evidence type="ECO:0000256" key="1">
    <source>
        <dbReference type="ARBA" id="ARBA00004613"/>
    </source>
</evidence>
<keyword evidence="5" id="KW-1185">Reference proteome</keyword>
<dbReference type="EMBL" id="JACHNB010000001">
    <property type="protein sequence ID" value="MBB4741460.1"/>
    <property type="molecule type" value="Genomic_DNA"/>
</dbReference>
<dbReference type="GO" id="GO:0016810">
    <property type="term" value="F:hydrolase activity, acting on carbon-nitrogen (but not peptide) bonds"/>
    <property type="evidence" value="ECO:0007669"/>
    <property type="project" value="InterPro"/>
</dbReference>
<dbReference type="AlphaFoldDB" id="A0A7W7H005"/>
<dbReference type="Pfam" id="PF01522">
    <property type="entry name" value="Polysacc_deac_1"/>
    <property type="match status" value="1"/>
</dbReference>
<sequence>MPEQINILFHGIGEPQRELEPGEDQYWISEAAFAAILDEVAGWPDVNLSFDDSNTSDVEIALPALLERGLTAEFFVLAGRLDQPGSLGADDLRTLIKNGMPVANHGMWHHPWRGMDDATTRAELAEARDRISSVIGRPVTRAACPLGRYDRTTLAALRRLGYTTVFTSDRRPARPGRWLQPRFSVYRDDTPESVRAAVQRSRSLRPRLRNAAAGVVKRWR</sequence>
<name>A0A7W7H005_9ACTN</name>
<dbReference type="GO" id="GO:0005576">
    <property type="term" value="C:extracellular region"/>
    <property type="evidence" value="ECO:0007669"/>
    <property type="project" value="UniProtKB-SubCell"/>
</dbReference>
<dbReference type="Gene3D" id="3.20.20.370">
    <property type="entry name" value="Glycoside hydrolase/deacetylase"/>
    <property type="match status" value="1"/>
</dbReference>